<protein>
    <submittedName>
        <fullName evidence="1">Uncharacterized protein</fullName>
    </submittedName>
</protein>
<dbReference type="EMBL" id="JBHSCN010000002">
    <property type="protein sequence ID" value="MFC4241970.1"/>
    <property type="molecule type" value="Genomic_DNA"/>
</dbReference>
<sequence length="44" mass="4818">MEADSLVEVDADSDADSLDDTDWLLEVDTLADSDADVLVEFEID</sequence>
<comment type="caution">
    <text evidence="1">The sequence shown here is derived from an EMBL/GenBank/DDBJ whole genome shotgun (WGS) entry which is preliminary data.</text>
</comment>
<organism evidence="1 2">
    <name type="scientific">Gryllotalpicola reticulitermitis</name>
    <dbReference type="NCBI Taxonomy" id="1184153"/>
    <lineage>
        <taxon>Bacteria</taxon>
        <taxon>Bacillati</taxon>
        <taxon>Actinomycetota</taxon>
        <taxon>Actinomycetes</taxon>
        <taxon>Micrococcales</taxon>
        <taxon>Microbacteriaceae</taxon>
        <taxon>Gryllotalpicola</taxon>
    </lineage>
</organism>
<accession>A0ABV8Q3P7</accession>
<dbReference type="RefSeq" id="WP_390226743.1">
    <property type="nucleotide sequence ID" value="NZ_JBHSCN010000002.1"/>
</dbReference>
<proteinExistence type="predicted"/>
<dbReference type="Proteomes" id="UP001595900">
    <property type="component" value="Unassembled WGS sequence"/>
</dbReference>
<gene>
    <name evidence="1" type="ORF">ACFOYW_01180</name>
</gene>
<reference evidence="2" key="1">
    <citation type="journal article" date="2019" name="Int. J. Syst. Evol. Microbiol.">
        <title>The Global Catalogue of Microorganisms (GCM) 10K type strain sequencing project: providing services to taxonomists for standard genome sequencing and annotation.</title>
        <authorList>
            <consortium name="The Broad Institute Genomics Platform"/>
            <consortium name="The Broad Institute Genome Sequencing Center for Infectious Disease"/>
            <person name="Wu L."/>
            <person name="Ma J."/>
        </authorList>
    </citation>
    <scope>NUCLEOTIDE SEQUENCE [LARGE SCALE GENOMIC DNA]</scope>
    <source>
        <strain evidence="2">CGMCC 1.10363</strain>
    </source>
</reference>
<evidence type="ECO:0000313" key="2">
    <source>
        <dbReference type="Proteomes" id="UP001595900"/>
    </source>
</evidence>
<name>A0ABV8Q3P7_9MICO</name>
<keyword evidence="2" id="KW-1185">Reference proteome</keyword>
<evidence type="ECO:0000313" key="1">
    <source>
        <dbReference type="EMBL" id="MFC4241970.1"/>
    </source>
</evidence>